<protein>
    <recommendedName>
        <fullName evidence="6">C3H1-type domain-containing protein</fullName>
    </recommendedName>
</protein>
<dbReference type="Gene3D" id="4.10.1000.10">
    <property type="entry name" value="Zinc finger, CCCH-type"/>
    <property type="match status" value="1"/>
</dbReference>
<dbReference type="AlphaFoldDB" id="A0A9W9ZAX2"/>
<evidence type="ECO:0000313" key="8">
    <source>
        <dbReference type="Proteomes" id="UP001163046"/>
    </source>
</evidence>
<feature type="zinc finger region" description="C3H1-type" evidence="4">
    <location>
        <begin position="1"/>
        <end position="23"/>
    </location>
</feature>
<keyword evidence="1 4" id="KW-0479">Metal-binding</keyword>
<evidence type="ECO:0000256" key="5">
    <source>
        <dbReference type="SAM" id="MobiDB-lite"/>
    </source>
</evidence>
<dbReference type="GO" id="GO:0008270">
    <property type="term" value="F:zinc ion binding"/>
    <property type="evidence" value="ECO:0007669"/>
    <property type="project" value="UniProtKB-KW"/>
</dbReference>
<keyword evidence="2 4" id="KW-0863">Zinc-finger</keyword>
<evidence type="ECO:0000256" key="1">
    <source>
        <dbReference type="ARBA" id="ARBA00022723"/>
    </source>
</evidence>
<name>A0A9W9ZAX2_9CNID</name>
<proteinExistence type="predicted"/>
<dbReference type="PROSITE" id="PS50103">
    <property type="entry name" value="ZF_C3H1"/>
    <property type="match status" value="1"/>
</dbReference>
<dbReference type="InterPro" id="IPR000571">
    <property type="entry name" value="Znf_CCCH"/>
</dbReference>
<evidence type="ECO:0000313" key="7">
    <source>
        <dbReference type="EMBL" id="KAJ7378378.1"/>
    </source>
</evidence>
<keyword evidence="3 4" id="KW-0862">Zinc</keyword>
<comment type="caution">
    <text evidence="7">The sequence shown here is derived from an EMBL/GenBank/DDBJ whole genome shotgun (WGS) entry which is preliminary data.</text>
</comment>
<dbReference type="EMBL" id="MU826367">
    <property type="protein sequence ID" value="KAJ7378378.1"/>
    <property type="molecule type" value="Genomic_DNA"/>
</dbReference>
<evidence type="ECO:0000256" key="2">
    <source>
        <dbReference type="ARBA" id="ARBA00022771"/>
    </source>
</evidence>
<feature type="domain" description="C3H1-type" evidence="6">
    <location>
        <begin position="1"/>
        <end position="23"/>
    </location>
</feature>
<dbReference type="InterPro" id="IPR036855">
    <property type="entry name" value="Znf_CCCH_sf"/>
</dbReference>
<evidence type="ECO:0000259" key="6">
    <source>
        <dbReference type="PROSITE" id="PS50103"/>
    </source>
</evidence>
<dbReference type="OrthoDB" id="430732at2759"/>
<sequence length="326" mass="37595">MCPEWTKGTCKLGKGCTFAHGEKELTAWNEHLERMEKEMKKKSEEEKKKKKEKNKDDDSAVKNKVSPPKEDERLVPTYKVEDLVSRLPGVTVTSEPRDRDVSLQVPLDSEGENRYSWSLQICYESSVTGHLQDVVLLPQYHKCYTLSSVRFNCSVKDASGMLRSVTSPDTEELPDAYHYPVKSHLRKWHGSYEVEIVVSFSTLVFGNFAQVLVLDFGKENHVAVKMSIEVGSQEFLQEFREAKTKLTLDWQLWDDGSREIVKFEPKQPSVFNNEHLIAKYKLPRSEDIVPSPLLEGSQGLSKENYKDVMHQLLFAEEFYIRQQIAR</sequence>
<feature type="region of interest" description="Disordered" evidence="5">
    <location>
        <begin position="33"/>
        <end position="73"/>
    </location>
</feature>
<organism evidence="7 8">
    <name type="scientific">Desmophyllum pertusum</name>
    <dbReference type="NCBI Taxonomy" id="174260"/>
    <lineage>
        <taxon>Eukaryota</taxon>
        <taxon>Metazoa</taxon>
        <taxon>Cnidaria</taxon>
        <taxon>Anthozoa</taxon>
        <taxon>Hexacorallia</taxon>
        <taxon>Scleractinia</taxon>
        <taxon>Caryophylliina</taxon>
        <taxon>Caryophylliidae</taxon>
        <taxon>Desmophyllum</taxon>
    </lineage>
</organism>
<accession>A0A9W9ZAX2</accession>
<keyword evidence="8" id="KW-1185">Reference proteome</keyword>
<reference evidence="7" key="1">
    <citation type="submission" date="2023-01" db="EMBL/GenBank/DDBJ databases">
        <title>Genome assembly of the deep-sea coral Lophelia pertusa.</title>
        <authorList>
            <person name="Herrera S."/>
            <person name="Cordes E."/>
        </authorList>
    </citation>
    <scope>NUCLEOTIDE SEQUENCE</scope>
    <source>
        <strain evidence="7">USNM1676648</strain>
        <tissue evidence="7">Polyp</tissue>
    </source>
</reference>
<dbReference type="SUPFAM" id="SSF90229">
    <property type="entry name" value="CCCH zinc finger"/>
    <property type="match status" value="1"/>
</dbReference>
<evidence type="ECO:0000256" key="3">
    <source>
        <dbReference type="ARBA" id="ARBA00022833"/>
    </source>
</evidence>
<dbReference type="Proteomes" id="UP001163046">
    <property type="component" value="Unassembled WGS sequence"/>
</dbReference>
<gene>
    <name evidence="7" type="ORF">OS493_023633</name>
</gene>
<evidence type="ECO:0000256" key="4">
    <source>
        <dbReference type="PROSITE-ProRule" id="PRU00723"/>
    </source>
</evidence>